<keyword evidence="2" id="KW-1185">Reference proteome</keyword>
<dbReference type="Pfam" id="PF12937">
    <property type="entry name" value="F-box-like"/>
    <property type="match status" value="1"/>
</dbReference>
<dbReference type="OrthoDB" id="5959891at2759"/>
<sequence>MEILPDLVLLKIAEYLSPAECVRLSLTCKRFCGLLPQYVRFLGEDGPYSPHWAPEFYFDGPDLKGKVKRFRASAEWKDQGWGNMKGQLILKLMRRDSRQNMVIAENTNIFGIAGHDWANSACVLVTHPVVRLAEPGDFYRFERNAGGGGGHSLFVRKFTVLLEFLSNKL</sequence>
<dbReference type="SUPFAM" id="SSF81383">
    <property type="entry name" value="F-box domain"/>
    <property type="match status" value="1"/>
</dbReference>
<gene>
    <name evidence="1" type="ORF">PACLA_8A067811</name>
</gene>
<dbReference type="AlphaFoldDB" id="A0A6S7IHM1"/>
<evidence type="ECO:0000313" key="1">
    <source>
        <dbReference type="EMBL" id="CAB4015910.1"/>
    </source>
</evidence>
<reference evidence="1" key="1">
    <citation type="submission" date="2020-04" db="EMBL/GenBank/DDBJ databases">
        <authorList>
            <person name="Alioto T."/>
            <person name="Alioto T."/>
            <person name="Gomez Garrido J."/>
        </authorList>
    </citation>
    <scope>NUCLEOTIDE SEQUENCE</scope>
    <source>
        <strain evidence="1">A484AB</strain>
    </source>
</reference>
<dbReference type="EMBL" id="CACRXK020008894">
    <property type="protein sequence ID" value="CAB4015910.1"/>
    <property type="molecule type" value="Genomic_DNA"/>
</dbReference>
<proteinExistence type="predicted"/>
<dbReference type="PROSITE" id="PS50181">
    <property type="entry name" value="FBOX"/>
    <property type="match status" value="1"/>
</dbReference>
<protein>
    <submittedName>
        <fullName evidence="1">LRR-GTPase of the ROCO family</fullName>
    </submittedName>
</protein>
<comment type="caution">
    <text evidence="1">The sequence shown here is derived from an EMBL/GenBank/DDBJ whole genome shotgun (WGS) entry which is preliminary data.</text>
</comment>
<name>A0A6S7IHM1_PARCT</name>
<accession>A0A6S7IHM1</accession>
<organism evidence="1 2">
    <name type="scientific">Paramuricea clavata</name>
    <name type="common">Red gorgonian</name>
    <name type="synonym">Violescent sea-whip</name>
    <dbReference type="NCBI Taxonomy" id="317549"/>
    <lineage>
        <taxon>Eukaryota</taxon>
        <taxon>Metazoa</taxon>
        <taxon>Cnidaria</taxon>
        <taxon>Anthozoa</taxon>
        <taxon>Octocorallia</taxon>
        <taxon>Malacalcyonacea</taxon>
        <taxon>Plexauridae</taxon>
        <taxon>Paramuricea</taxon>
    </lineage>
</organism>
<dbReference type="CDD" id="cd09917">
    <property type="entry name" value="F-box_SF"/>
    <property type="match status" value="1"/>
</dbReference>
<dbReference type="InterPro" id="IPR001810">
    <property type="entry name" value="F-box_dom"/>
</dbReference>
<dbReference type="InterPro" id="IPR036047">
    <property type="entry name" value="F-box-like_dom_sf"/>
</dbReference>
<dbReference type="Proteomes" id="UP001152795">
    <property type="component" value="Unassembled WGS sequence"/>
</dbReference>
<evidence type="ECO:0000313" key="2">
    <source>
        <dbReference type="Proteomes" id="UP001152795"/>
    </source>
</evidence>